<keyword evidence="2" id="KW-1185">Reference proteome</keyword>
<dbReference type="AlphaFoldDB" id="A0A419QBL6"/>
<dbReference type="GO" id="GO:0046983">
    <property type="term" value="F:protein dimerization activity"/>
    <property type="evidence" value="ECO:0007669"/>
    <property type="project" value="InterPro"/>
</dbReference>
<protein>
    <submittedName>
        <fullName evidence="1">Uncharacterized protein</fullName>
    </submittedName>
</protein>
<dbReference type="OrthoDB" id="6264573at2759"/>
<accession>A0A419QBL6</accession>
<gene>
    <name evidence="1" type="ORF">CSKR_104111</name>
</gene>
<dbReference type="Proteomes" id="UP000286415">
    <property type="component" value="Unassembled WGS sequence"/>
</dbReference>
<evidence type="ECO:0000313" key="2">
    <source>
        <dbReference type="Proteomes" id="UP000286415"/>
    </source>
</evidence>
<dbReference type="InterPro" id="IPR036638">
    <property type="entry name" value="HLH_DNA-bd_sf"/>
</dbReference>
<dbReference type="Gene3D" id="4.10.280.10">
    <property type="entry name" value="Helix-loop-helix DNA-binding domain"/>
    <property type="match status" value="1"/>
</dbReference>
<reference evidence="1 2" key="1">
    <citation type="journal article" date="2018" name="Biotechnol. Adv.">
        <title>Improved genomic resources and new bioinformatic workflow for the carcinogenic parasite Clonorchis sinensis: Biotechnological implications.</title>
        <authorList>
            <person name="Wang D."/>
            <person name="Korhonen P.K."/>
            <person name="Gasser R.B."/>
            <person name="Young N.D."/>
        </authorList>
    </citation>
    <scope>NUCLEOTIDE SEQUENCE [LARGE SCALE GENOMIC DNA]</scope>
    <source>
        <strain evidence="1">Cs-k2</strain>
    </source>
</reference>
<proteinExistence type="predicted"/>
<comment type="caution">
    <text evidence="1">The sequence shown here is derived from an EMBL/GenBank/DDBJ whole genome shotgun (WGS) entry which is preliminary data.</text>
</comment>
<sequence>MNLCELQGAAHSVMFNVANNNVVSVTSMTARRERRSVIPLEQRQQSRRLKKQNLERRRRACISVKLNALYTLAMQLIGEDISFGLQPGKPMFLGNELSMDVDSVLEYGPHSQVKI</sequence>
<organism evidence="1 2">
    <name type="scientific">Clonorchis sinensis</name>
    <name type="common">Chinese liver fluke</name>
    <dbReference type="NCBI Taxonomy" id="79923"/>
    <lineage>
        <taxon>Eukaryota</taxon>
        <taxon>Metazoa</taxon>
        <taxon>Spiralia</taxon>
        <taxon>Lophotrochozoa</taxon>
        <taxon>Platyhelminthes</taxon>
        <taxon>Trematoda</taxon>
        <taxon>Digenea</taxon>
        <taxon>Opisthorchiida</taxon>
        <taxon>Opisthorchiata</taxon>
        <taxon>Opisthorchiidae</taxon>
        <taxon>Clonorchis</taxon>
    </lineage>
</organism>
<dbReference type="EMBL" id="NIRI02000042">
    <property type="protein sequence ID" value="KAG5448684.1"/>
    <property type="molecule type" value="Genomic_DNA"/>
</dbReference>
<evidence type="ECO:0000313" key="1">
    <source>
        <dbReference type="EMBL" id="KAG5448684.1"/>
    </source>
</evidence>
<name>A0A419QBL6_CLOSI</name>
<dbReference type="InParanoid" id="A0A419QBL6"/>
<reference evidence="1 2" key="2">
    <citation type="journal article" date="2021" name="Genomics">
        <title>High-quality reference genome for Clonorchis sinensis.</title>
        <authorList>
            <person name="Young N.D."/>
            <person name="Stroehlein A.J."/>
            <person name="Kinkar L."/>
            <person name="Wang T."/>
            <person name="Sohn W.M."/>
            <person name="Chang B.C.H."/>
            <person name="Kaur P."/>
            <person name="Weisz D."/>
            <person name="Dudchenko O."/>
            <person name="Aiden E.L."/>
            <person name="Korhonen P.K."/>
            <person name="Gasser R.B."/>
        </authorList>
    </citation>
    <scope>NUCLEOTIDE SEQUENCE [LARGE SCALE GENOMIC DNA]</scope>
    <source>
        <strain evidence="1">Cs-k2</strain>
    </source>
</reference>